<name>A0A6P6AIL4_DURZI</name>
<keyword evidence="1" id="KW-1185">Reference proteome</keyword>
<protein>
    <submittedName>
        <fullName evidence="2">Uncharacterized protein LOC111309902 isoform X3</fullName>
    </submittedName>
</protein>
<evidence type="ECO:0000313" key="1">
    <source>
        <dbReference type="Proteomes" id="UP000515121"/>
    </source>
</evidence>
<organism evidence="1 2">
    <name type="scientific">Durio zibethinus</name>
    <name type="common">Durian</name>
    <dbReference type="NCBI Taxonomy" id="66656"/>
    <lineage>
        <taxon>Eukaryota</taxon>
        <taxon>Viridiplantae</taxon>
        <taxon>Streptophyta</taxon>
        <taxon>Embryophyta</taxon>
        <taxon>Tracheophyta</taxon>
        <taxon>Spermatophyta</taxon>
        <taxon>Magnoliopsida</taxon>
        <taxon>eudicotyledons</taxon>
        <taxon>Gunneridae</taxon>
        <taxon>Pentapetalae</taxon>
        <taxon>rosids</taxon>
        <taxon>malvids</taxon>
        <taxon>Malvales</taxon>
        <taxon>Malvaceae</taxon>
        <taxon>Helicteroideae</taxon>
        <taxon>Durio</taxon>
    </lineage>
</organism>
<accession>A0A6P6AIL4</accession>
<gene>
    <name evidence="2" type="primary">LOC111309902</name>
</gene>
<sequence>MIRHSFCFSHQRLISHFQGSFTRPRIFWSGSSLQTEATAYRLRTTCHLIYQKILERLQCMFWKSLLLLVLFPLQYQAQICLALLKQLMC</sequence>
<dbReference type="Proteomes" id="UP000515121">
    <property type="component" value="Unplaced"/>
</dbReference>
<dbReference type="RefSeq" id="XP_022764648.1">
    <property type="nucleotide sequence ID" value="XM_022908913.1"/>
</dbReference>
<evidence type="ECO:0000313" key="2">
    <source>
        <dbReference type="RefSeq" id="XP_022764648.1"/>
    </source>
</evidence>
<reference evidence="2" key="1">
    <citation type="submission" date="2025-08" db="UniProtKB">
        <authorList>
            <consortium name="RefSeq"/>
        </authorList>
    </citation>
    <scope>IDENTIFICATION</scope>
    <source>
        <tissue evidence="2">Fruit stalk</tissue>
    </source>
</reference>
<dbReference type="GeneID" id="111309902"/>
<proteinExistence type="predicted"/>
<dbReference type="AlphaFoldDB" id="A0A6P6AIL4"/>